<reference evidence="1" key="1">
    <citation type="journal article" date="2023" name="Genome Biol. Evol.">
        <title>First Whole Genome Sequence and Flow Cytometry Genome Size Data for the Lichen-Forming Fungus Ramalina farinacea (Ascomycota).</title>
        <authorList>
            <person name="Llewellyn T."/>
            <person name="Mian S."/>
            <person name="Hill R."/>
            <person name="Leitch I.J."/>
            <person name="Gaya E."/>
        </authorList>
    </citation>
    <scope>NUCLEOTIDE SEQUENCE</scope>
    <source>
        <strain evidence="1">LIQ254RAFAR</strain>
    </source>
</reference>
<evidence type="ECO:0000313" key="2">
    <source>
        <dbReference type="Proteomes" id="UP001161017"/>
    </source>
</evidence>
<sequence>MASSKRNPTGLLDLPPEIRMQIYSNVLDISTISTGLGTIPRLRVSAKEKLRFLLLNKTIFAEALPIFYNHHTVCGRINDYPELRPFFLIPPYRRFDLLVKLDIVLNASIWDLDTAYSDDEISSHLHFVEQTCKYLKTLLLELRPTSLAGASMFTHTRWRKSLDTQIGFHANPPSSWALNPHASAPPAFTQSGFVLPTGSYPVMTAEEWELRRRWNGPYVIDENSKTVVALKSIWQRLEKLTIVLPTEGDYGLPAFMGYVMERLLKRVEPEKTWWFCFDDKDRWTKEHTERRTFHYRVDRARE</sequence>
<dbReference type="AlphaFoldDB" id="A0AA43TZI0"/>
<dbReference type="EMBL" id="JAPUFD010000027">
    <property type="protein sequence ID" value="MDI1493529.1"/>
    <property type="molecule type" value="Genomic_DNA"/>
</dbReference>
<comment type="caution">
    <text evidence="1">The sequence shown here is derived from an EMBL/GenBank/DDBJ whole genome shotgun (WGS) entry which is preliminary data.</text>
</comment>
<keyword evidence="2" id="KW-1185">Reference proteome</keyword>
<dbReference type="Proteomes" id="UP001161017">
    <property type="component" value="Unassembled WGS sequence"/>
</dbReference>
<evidence type="ECO:0000313" key="1">
    <source>
        <dbReference type="EMBL" id="MDI1493529.1"/>
    </source>
</evidence>
<proteinExistence type="predicted"/>
<protein>
    <submittedName>
        <fullName evidence="1">Uncharacterized protein</fullName>
    </submittedName>
</protein>
<accession>A0AA43TZI0</accession>
<name>A0AA43TZI0_9LECA</name>
<organism evidence="1 2">
    <name type="scientific">Ramalina farinacea</name>
    <dbReference type="NCBI Taxonomy" id="258253"/>
    <lineage>
        <taxon>Eukaryota</taxon>
        <taxon>Fungi</taxon>
        <taxon>Dikarya</taxon>
        <taxon>Ascomycota</taxon>
        <taxon>Pezizomycotina</taxon>
        <taxon>Lecanoromycetes</taxon>
        <taxon>OSLEUM clade</taxon>
        <taxon>Lecanoromycetidae</taxon>
        <taxon>Lecanorales</taxon>
        <taxon>Lecanorineae</taxon>
        <taxon>Ramalinaceae</taxon>
        <taxon>Ramalina</taxon>
    </lineage>
</organism>
<gene>
    <name evidence="1" type="ORF">OHK93_005319</name>
</gene>